<keyword evidence="1" id="KW-1133">Transmembrane helix</keyword>
<feature type="transmembrane region" description="Helical" evidence="1">
    <location>
        <begin position="12"/>
        <end position="34"/>
    </location>
</feature>
<comment type="caution">
    <text evidence="2">The sequence shown here is derived from an EMBL/GenBank/DDBJ whole genome shotgun (WGS) entry which is preliminary data.</text>
</comment>
<name>A0A837IFS8_9BACT</name>
<evidence type="ECO:0000256" key="1">
    <source>
        <dbReference type="SAM" id="Phobius"/>
    </source>
</evidence>
<dbReference type="EMBL" id="LCKO01000013">
    <property type="protein sequence ID" value="KKT99106.1"/>
    <property type="molecule type" value="Genomic_DNA"/>
</dbReference>
<keyword evidence="1" id="KW-0812">Transmembrane</keyword>
<dbReference type="Proteomes" id="UP000034078">
    <property type="component" value="Unassembled WGS sequence"/>
</dbReference>
<keyword evidence="1" id="KW-0472">Membrane</keyword>
<dbReference type="AlphaFoldDB" id="A0A837IFS8"/>
<proteinExistence type="predicted"/>
<reference evidence="2 3" key="1">
    <citation type="journal article" date="2015" name="Nature">
        <title>rRNA introns, odd ribosomes, and small enigmatic genomes across a large radiation of phyla.</title>
        <authorList>
            <person name="Brown C.T."/>
            <person name="Hug L.A."/>
            <person name="Thomas B.C."/>
            <person name="Sharon I."/>
            <person name="Castelle C.J."/>
            <person name="Singh A."/>
            <person name="Wilkins M.J."/>
            <person name="Williams K.H."/>
            <person name="Banfield J.F."/>
        </authorList>
    </citation>
    <scope>NUCLEOTIDE SEQUENCE [LARGE SCALE GENOMIC DNA]</scope>
</reference>
<sequence>MKTAEKEKGQGVVEYAIILFFVCVVVIALLMISYGPRARFNAAIDSGEIVLVGNEIRLGGVGHPLHSDIESSEVVGFWLEELSLDDNNHPRKFFVTGCVNLFLPGQKSVVFAATPVTAEVAELIDVQVPLQPGGYIQVCVPDELREVPVFLWTK</sequence>
<accession>A0A837IFS8</accession>
<evidence type="ECO:0000313" key="2">
    <source>
        <dbReference type="EMBL" id="KKT99106.1"/>
    </source>
</evidence>
<protein>
    <submittedName>
        <fullName evidence="2">Uncharacterized protein</fullName>
    </submittedName>
</protein>
<organism evidence="2 3">
    <name type="scientific">Candidatus Collierbacteria bacterium GW2011_GWB2_45_17</name>
    <dbReference type="NCBI Taxonomy" id="1618388"/>
    <lineage>
        <taxon>Bacteria</taxon>
        <taxon>Candidatus Collieribacteriota</taxon>
    </lineage>
</organism>
<evidence type="ECO:0000313" key="3">
    <source>
        <dbReference type="Proteomes" id="UP000034078"/>
    </source>
</evidence>
<gene>
    <name evidence="2" type="ORF">UX01_C0013G0025</name>
</gene>